<evidence type="ECO:0000259" key="7">
    <source>
        <dbReference type="Pfam" id="PF21006"/>
    </source>
</evidence>
<dbReference type="Pfam" id="PF02211">
    <property type="entry name" value="NHase_beta_C"/>
    <property type="match status" value="1"/>
</dbReference>
<dbReference type="EMBL" id="CAFBOM010000289">
    <property type="protein sequence ID" value="CAB5000264.1"/>
    <property type="molecule type" value="Genomic_DNA"/>
</dbReference>
<reference evidence="8" key="1">
    <citation type="submission" date="2020-05" db="EMBL/GenBank/DDBJ databases">
        <authorList>
            <person name="Chiriac C."/>
            <person name="Salcher M."/>
            <person name="Ghai R."/>
            <person name="Kavagutti S V."/>
        </authorList>
    </citation>
    <scope>NUCLEOTIDE SEQUENCE</scope>
</reference>
<proteinExistence type="inferred from homology"/>
<sequence length="227" mass="25022">MTVIHAASGVADLGGADGWGTAPVLDPNEPVFKEEWEGRAFAMSLLSMRLSGANLDAFRHAMNRLDSERYFDDGYYGRWLYGAENLLMDSDIIAPGTVEARATNMTGGHAEEPAAPEPHKPDYAPTAAGSIRVIDAPQRFRVGQRVRAKVMHAPGHTRLQKYTQGHVGTVAIVEPAQVLPDTHAHFIAENAQWVYTVRFDSRELFGPSAEQFSLNTDLYEDYMEDAS</sequence>
<evidence type="ECO:0000256" key="4">
    <source>
        <dbReference type="ARBA" id="ARBA00023239"/>
    </source>
</evidence>
<dbReference type="GO" id="GO:0018822">
    <property type="term" value="F:nitrile hydratase activity"/>
    <property type="evidence" value="ECO:0007669"/>
    <property type="project" value="UniProtKB-EC"/>
</dbReference>
<dbReference type="AlphaFoldDB" id="A0A6J7PEF5"/>
<comment type="catalytic activity">
    <reaction evidence="5">
        <text>an aliphatic primary amide = an aliphatic nitrile + H2O</text>
        <dbReference type="Rhea" id="RHEA:12673"/>
        <dbReference type="ChEBI" id="CHEBI:15377"/>
        <dbReference type="ChEBI" id="CHEBI:65285"/>
        <dbReference type="ChEBI" id="CHEBI:80291"/>
        <dbReference type="EC" id="4.2.1.84"/>
    </reaction>
</comment>
<protein>
    <recommendedName>
        <fullName evidence="3">nitrile hydratase</fullName>
        <ecNumber evidence="3">4.2.1.84</ecNumber>
    </recommendedName>
</protein>
<dbReference type="Gene3D" id="2.30.30.50">
    <property type="match status" value="1"/>
</dbReference>
<gene>
    <name evidence="8" type="ORF">UFOPK3957_01534</name>
</gene>
<dbReference type="NCBIfam" id="TIGR03888">
    <property type="entry name" value="nitrile_beta"/>
    <property type="match status" value="1"/>
</dbReference>
<dbReference type="InterPro" id="IPR024690">
    <property type="entry name" value="CN_hydtase_beta_dom_C"/>
</dbReference>
<feature type="domain" description="Nitrile hydratase beta subunit" evidence="6">
    <location>
        <begin position="132"/>
        <end position="224"/>
    </location>
</feature>
<dbReference type="GO" id="GO:0046914">
    <property type="term" value="F:transition metal ion binding"/>
    <property type="evidence" value="ECO:0007669"/>
    <property type="project" value="InterPro"/>
</dbReference>
<accession>A0A6J7PEF5</accession>
<dbReference type="EC" id="4.2.1.84" evidence="3"/>
<dbReference type="InterPro" id="IPR008990">
    <property type="entry name" value="Elect_transpt_acc-like_dom_sf"/>
</dbReference>
<evidence type="ECO:0000313" key="8">
    <source>
        <dbReference type="EMBL" id="CAB5000264.1"/>
    </source>
</evidence>
<comment type="function">
    <text evidence="1">NHase catalyzes the hydration of various nitrile compounds to the corresponding amides.</text>
</comment>
<evidence type="ECO:0000256" key="3">
    <source>
        <dbReference type="ARBA" id="ARBA00013079"/>
    </source>
</evidence>
<dbReference type="Gene3D" id="1.10.472.20">
    <property type="entry name" value="Nitrile hydratase, beta subunit"/>
    <property type="match status" value="1"/>
</dbReference>
<dbReference type="InterPro" id="IPR042262">
    <property type="entry name" value="CN_hydtase_beta_C"/>
</dbReference>
<organism evidence="8">
    <name type="scientific">freshwater metagenome</name>
    <dbReference type="NCBI Taxonomy" id="449393"/>
    <lineage>
        <taxon>unclassified sequences</taxon>
        <taxon>metagenomes</taxon>
        <taxon>ecological metagenomes</taxon>
    </lineage>
</organism>
<keyword evidence="4" id="KW-0456">Lyase</keyword>
<dbReference type="Pfam" id="PF21006">
    <property type="entry name" value="NHase_beta_N"/>
    <property type="match status" value="1"/>
</dbReference>
<evidence type="ECO:0000259" key="6">
    <source>
        <dbReference type="Pfam" id="PF02211"/>
    </source>
</evidence>
<dbReference type="InterPro" id="IPR003168">
    <property type="entry name" value="Nitrile_hydratase_bsu"/>
</dbReference>
<dbReference type="InterPro" id="IPR049054">
    <property type="entry name" value="CN_hydtase_beta-like_N"/>
</dbReference>
<dbReference type="SUPFAM" id="SSF50090">
    <property type="entry name" value="Electron transport accessory proteins"/>
    <property type="match status" value="1"/>
</dbReference>
<evidence type="ECO:0000256" key="1">
    <source>
        <dbReference type="ARBA" id="ARBA00004042"/>
    </source>
</evidence>
<name>A0A6J7PEF5_9ZZZZ</name>
<comment type="similarity">
    <text evidence="2">Belongs to the nitrile hydratase subunit beta family.</text>
</comment>
<feature type="domain" description="Nitrile hydratase beta subunit-like N-terminal" evidence="7">
    <location>
        <begin position="9"/>
        <end position="114"/>
    </location>
</feature>
<evidence type="ECO:0000256" key="2">
    <source>
        <dbReference type="ARBA" id="ARBA00009098"/>
    </source>
</evidence>
<evidence type="ECO:0000256" key="5">
    <source>
        <dbReference type="ARBA" id="ARBA00044877"/>
    </source>
</evidence>